<proteinExistence type="predicted"/>
<dbReference type="OrthoDB" id="1495368at2"/>
<protein>
    <recommendedName>
        <fullName evidence="3">DUF3768 domain-containing protein</fullName>
    </recommendedName>
</protein>
<gene>
    <name evidence="1" type="ORF">SAMN05444000_1337</name>
</gene>
<evidence type="ECO:0000313" key="1">
    <source>
        <dbReference type="EMBL" id="SHK49305.1"/>
    </source>
</evidence>
<name>A0A1M6SX59_9RHOB</name>
<dbReference type="EMBL" id="FQZQ01000033">
    <property type="protein sequence ID" value="SHK49305.1"/>
    <property type="molecule type" value="Genomic_DNA"/>
</dbReference>
<reference evidence="2" key="1">
    <citation type="submission" date="2016-11" db="EMBL/GenBank/DDBJ databases">
        <authorList>
            <person name="Varghese N."/>
            <person name="Submissions S."/>
        </authorList>
    </citation>
    <scope>NUCLEOTIDE SEQUENCE [LARGE SCALE GENOMIC DNA]</scope>
    <source>
        <strain evidence="2">DSM 100564</strain>
    </source>
</reference>
<dbReference type="AlphaFoldDB" id="A0A1M6SX59"/>
<accession>A0A1M6SX59</accession>
<dbReference type="RefSeq" id="WP_073256652.1">
    <property type="nucleotide sequence ID" value="NZ_FQZQ01000033.1"/>
</dbReference>
<dbReference type="STRING" id="1470563.SAMN05444000_1337"/>
<dbReference type="Pfam" id="PF12599">
    <property type="entry name" value="DUF3768"/>
    <property type="match status" value="1"/>
</dbReference>
<sequence>MHDENATQMAALNGQARRSFDGCRVVITQGIQALGEASISSVLSAVRQFDAFTCDNDPFGEQDFGQITHDGHSIFWKFDYYDLDFTMHSPDPSDPSVTARILTVMLAEEY</sequence>
<organism evidence="1 2">
    <name type="scientific">Shimia gijangensis</name>
    <dbReference type="NCBI Taxonomy" id="1470563"/>
    <lineage>
        <taxon>Bacteria</taxon>
        <taxon>Pseudomonadati</taxon>
        <taxon>Pseudomonadota</taxon>
        <taxon>Alphaproteobacteria</taxon>
        <taxon>Rhodobacterales</taxon>
        <taxon>Roseobacteraceae</taxon>
    </lineage>
</organism>
<dbReference type="Proteomes" id="UP000183982">
    <property type="component" value="Unassembled WGS sequence"/>
</dbReference>
<keyword evidence="2" id="KW-1185">Reference proteome</keyword>
<evidence type="ECO:0008006" key="3">
    <source>
        <dbReference type="Google" id="ProtNLM"/>
    </source>
</evidence>
<evidence type="ECO:0000313" key="2">
    <source>
        <dbReference type="Proteomes" id="UP000183982"/>
    </source>
</evidence>
<dbReference type="InterPro" id="IPR022243">
    <property type="entry name" value="DUF3768"/>
</dbReference>